<name>G5SSD2_9BACT</name>
<dbReference type="Proteomes" id="UP000003598">
    <property type="component" value="Unassembled WGS sequence"/>
</dbReference>
<evidence type="ECO:0000256" key="1">
    <source>
        <dbReference type="SAM" id="SignalP"/>
    </source>
</evidence>
<evidence type="ECO:0000313" key="3">
    <source>
        <dbReference type="Proteomes" id="UP000003598"/>
    </source>
</evidence>
<gene>
    <name evidence="2" type="ORF">HMPREF9441_02282</name>
</gene>
<comment type="caution">
    <text evidence="2">The sequence shown here is derived from an EMBL/GenBank/DDBJ whole genome shotgun (WGS) entry which is preliminary data.</text>
</comment>
<reference evidence="2 3" key="1">
    <citation type="submission" date="2011-03" db="EMBL/GenBank/DDBJ databases">
        <authorList>
            <person name="Weinstock G."/>
            <person name="Sodergren E."/>
            <person name="Clifton S."/>
            <person name="Fulton L."/>
            <person name="Fulton B."/>
            <person name="Courtney L."/>
            <person name="Fronick C."/>
            <person name="Harrison M."/>
            <person name="Strong C."/>
            <person name="Farmer C."/>
            <person name="Delahaunty K."/>
            <person name="Markovic C."/>
            <person name="Hall O."/>
            <person name="Minx P."/>
            <person name="Tomlinson C."/>
            <person name="Mitreva M."/>
            <person name="Hou S."/>
            <person name="Chen J."/>
            <person name="Wollam A."/>
            <person name="Pepin K.H."/>
            <person name="Johnson M."/>
            <person name="Bhonagiri V."/>
            <person name="Zhang X."/>
            <person name="Suruliraj S."/>
            <person name="Warren W."/>
            <person name="Chinwalla A."/>
            <person name="Mardis E.R."/>
            <person name="Wilson R.K."/>
        </authorList>
    </citation>
    <scope>NUCLEOTIDE SEQUENCE [LARGE SCALE GENOMIC DNA]</scope>
    <source>
        <strain evidence="2 3">YIT 11840</strain>
    </source>
</reference>
<protein>
    <submittedName>
        <fullName evidence="2">Uncharacterized protein</fullName>
    </submittedName>
</protein>
<dbReference type="EMBL" id="AFFY01000032">
    <property type="protein sequence ID" value="EHG99850.1"/>
    <property type="molecule type" value="Genomic_DNA"/>
</dbReference>
<keyword evidence="3" id="KW-1185">Reference proteome</keyword>
<dbReference type="AlphaFoldDB" id="G5SSD2"/>
<feature type="signal peptide" evidence="1">
    <location>
        <begin position="1"/>
        <end position="24"/>
    </location>
</feature>
<sequence length="202" mass="23503">MMSMKVVCILLAVCWMVCIHPASGQILGEGYEILSNGDTVCWKNGRCDTLFFLNDIPRYKLEKVRQNEKDYNEGAVSIYWGYTTLFDAYVKKYHATLTNFCYQMLTYEERMALVNSGGEFFFHCAVDSNGRVVLIPFFAMPHEVRRVFTAERLYDFSRHIKNICQYPLPPASMTMGCMFLFVDLTSYFSEEGVFYERSCGYY</sequence>
<evidence type="ECO:0000313" key="2">
    <source>
        <dbReference type="EMBL" id="EHG99850.1"/>
    </source>
</evidence>
<feature type="chain" id="PRO_5003484529" evidence="1">
    <location>
        <begin position="25"/>
        <end position="202"/>
    </location>
</feature>
<proteinExistence type="predicted"/>
<keyword evidence="1" id="KW-0732">Signal</keyword>
<organism evidence="2 3">
    <name type="scientific">Paraprevotella clara YIT 11840</name>
    <dbReference type="NCBI Taxonomy" id="762968"/>
    <lineage>
        <taxon>Bacteria</taxon>
        <taxon>Pseudomonadati</taxon>
        <taxon>Bacteroidota</taxon>
        <taxon>Bacteroidia</taxon>
        <taxon>Bacteroidales</taxon>
        <taxon>Prevotellaceae</taxon>
        <taxon>Paraprevotella</taxon>
    </lineage>
</organism>
<dbReference type="PATRIC" id="fig|762968.3.peg.2032"/>
<dbReference type="STRING" id="762968.HMPREF9441_02282"/>
<accession>G5SSD2</accession>
<dbReference type="HOGENOM" id="CLU_1371062_0_0_10"/>